<accession>A0AAR2KWQ0</accession>
<evidence type="ECO:0000256" key="2">
    <source>
        <dbReference type="SAM" id="MobiDB-lite"/>
    </source>
</evidence>
<dbReference type="Pfam" id="PF01476">
    <property type="entry name" value="LysM"/>
    <property type="match status" value="1"/>
</dbReference>
<dbReference type="GO" id="GO:0005634">
    <property type="term" value="C:nucleus"/>
    <property type="evidence" value="ECO:0007669"/>
    <property type="project" value="TreeGrafter"/>
</dbReference>
<keyword evidence="5" id="KW-1185">Reference proteome</keyword>
<dbReference type="AlphaFoldDB" id="A0AAR2KWQ0"/>
<dbReference type="PANTHER" id="PTHR23354:SF127">
    <property type="entry name" value="NUCLEAR RECEPTOR COACTIVATOR 7-LIKE ISOFORM X1"/>
    <property type="match status" value="1"/>
</dbReference>
<dbReference type="GO" id="GO:0006979">
    <property type="term" value="P:response to oxidative stress"/>
    <property type="evidence" value="ECO:0007669"/>
    <property type="project" value="TreeGrafter"/>
</dbReference>
<dbReference type="GO" id="GO:0006357">
    <property type="term" value="P:regulation of transcription by RNA polymerase II"/>
    <property type="evidence" value="ECO:0007669"/>
    <property type="project" value="TreeGrafter"/>
</dbReference>
<dbReference type="GeneTree" id="ENSGT00940000155141"/>
<dbReference type="Proteomes" id="UP001501920">
    <property type="component" value="Chromosome 4"/>
</dbReference>
<dbReference type="Gene3D" id="3.10.350.10">
    <property type="entry name" value="LysM domain"/>
    <property type="match status" value="1"/>
</dbReference>
<proteinExistence type="inferred from homology"/>
<dbReference type="InterPro" id="IPR018392">
    <property type="entry name" value="LysM"/>
</dbReference>
<protein>
    <recommendedName>
        <fullName evidence="3">TLDc domain-containing protein</fullName>
    </recommendedName>
</protein>
<feature type="compositionally biased region" description="Polar residues" evidence="2">
    <location>
        <begin position="418"/>
        <end position="429"/>
    </location>
</feature>
<dbReference type="Ensembl" id="ENSPNAT00000071297.1">
    <property type="protein sequence ID" value="ENSPNAP00000068773.1"/>
    <property type="gene ID" value="ENSPNAG00000000334.2"/>
</dbReference>
<evidence type="ECO:0000256" key="1">
    <source>
        <dbReference type="ARBA" id="ARBA00009540"/>
    </source>
</evidence>
<dbReference type="SMART" id="SM00584">
    <property type="entry name" value="TLDc"/>
    <property type="match status" value="1"/>
</dbReference>
<dbReference type="InterPro" id="IPR036779">
    <property type="entry name" value="LysM_dom_sf"/>
</dbReference>
<evidence type="ECO:0000259" key="3">
    <source>
        <dbReference type="PROSITE" id="PS51886"/>
    </source>
</evidence>
<comment type="similarity">
    <text evidence="1">Belongs to the OXR1 family.</text>
</comment>
<reference evidence="4" key="2">
    <citation type="submission" date="2025-08" db="UniProtKB">
        <authorList>
            <consortium name="Ensembl"/>
        </authorList>
    </citation>
    <scope>IDENTIFICATION</scope>
</reference>
<feature type="domain" description="TLDc" evidence="3">
    <location>
        <begin position="615"/>
        <end position="776"/>
    </location>
</feature>
<feature type="region of interest" description="Disordered" evidence="2">
    <location>
        <begin position="329"/>
        <end position="390"/>
    </location>
</feature>
<dbReference type="InterPro" id="IPR006571">
    <property type="entry name" value="TLDc_dom"/>
</dbReference>
<dbReference type="PROSITE" id="PS51886">
    <property type="entry name" value="TLDC"/>
    <property type="match status" value="1"/>
</dbReference>
<evidence type="ECO:0000313" key="4">
    <source>
        <dbReference type="Ensembl" id="ENSPNAP00000068773.1"/>
    </source>
</evidence>
<reference evidence="4 5" key="1">
    <citation type="submission" date="2020-10" db="EMBL/GenBank/DDBJ databases">
        <title>Pygocentrus nattereri (red-bellied piranha) genome, fPygNat1, primary haplotype.</title>
        <authorList>
            <person name="Myers G."/>
            <person name="Meyer A."/>
            <person name="Karagic N."/>
            <person name="Pippel M."/>
            <person name="Winkler S."/>
            <person name="Tracey A."/>
            <person name="Wood J."/>
            <person name="Formenti G."/>
            <person name="Howe K."/>
            <person name="Fedrigo O."/>
            <person name="Jarvis E.D."/>
        </authorList>
    </citation>
    <scope>NUCLEOTIDE SEQUENCE [LARGE SCALE GENOMIC DNA]</scope>
</reference>
<dbReference type="CDD" id="cd00118">
    <property type="entry name" value="LysM"/>
    <property type="match status" value="1"/>
</dbReference>
<evidence type="ECO:0000313" key="5">
    <source>
        <dbReference type="Proteomes" id="UP001501920"/>
    </source>
</evidence>
<sequence length="776" mass="87213">MDSAETQFMLEHDGTTFFVNIFYENICLQVGPNDTLNGIALKFNVTPNKLVQLNRLFSRSVVPGQVSFMSPQTTLALIQSTKPHHRKIHRYKDLVLHKNLFRACYVNLLCLFLNTFPAEDESPATVKFLKMSCKYFTDGMGVVGGVMIVTPNNIMFDPHKSDPLVIEHGCEEYGLICPMEEVLSVALYDDVSRMKLKDALPSDMPQEMCPLYRPGEWVELPSEHDLNPFSRYEALGQPNRPIVLDDIETTVSETAECHPADKSPSDEGFTELELMQNDSGAENGSAEMSHNKPEIANITCFSLEEASLQVVSDSEGAKVVILPPSDETVNAVRSCDKDQEEEEEDEGLHNRSTDENVETDGNKPSTLHGGTELNENGHTVTTPDELKDTKKTGMQIPTLESSQMEVAAGDHVGMVSPGSITEENGSSFGPSHEEDKETIKGPNSEQELSEREKERQTNEAEMKSWLLKRMQGPIEDMLLSTEEKSKNPPMFLCFRVGKPMRKSFAVGRTSSPAHSFGGRGKQPEYWFAVPQERVDHLYSFFIQWSPDAYGKDAQEQGFVVVEKDELNMIDNFFSDPVPRSWEIITINEAKRRQSFGSFEDEEPLDLLPMLMDPSTLLEDTHIEKLAARLPARVQGYPWRLAYSTVVHGTSLKTLYRNLGEVDCPVLLVIKDMDNQVFGAFSTHPFRVSEHYYGTGETFLYTFSPEIKMFRWTGENSYFVKGNLDSLQIGGGGGHLGLWLDADLYHGTTSKCSTFNNQPLSSQQDFTIQNLEVWAFE</sequence>
<organism evidence="4 5">
    <name type="scientific">Pygocentrus nattereri</name>
    <name type="common">Red-bellied piranha</name>
    <dbReference type="NCBI Taxonomy" id="42514"/>
    <lineage>
        <taxon>Eukaryota</taxon>
        <taxon>Metazoa</taxon>
        <taxon>Chordata</taxon>
        <taxon>Craniata</taxon>
        <taxon>Vertebrata</taxon>
        <taxon>Euteleostomi</taxon>
        <taxon>Actinopterygii</taxon>
        <taxon>Neopterygii</taxon>
        <taxon>Teleostei</taxon>
        <taxon>Ostariophysi</taxon>
        <taxon>Characiformes</taxon>
        <taxon>Characoidei</taxon>
        <taxon>Pygocentrus</taxon>
    </lineage>
</organism>
<dbReference type="PANTHER" id="PTHR23354">
    <property type="entry name" value="NUCLEOLAR PROTEIN 7/ESTROGEN RECEPTOR COACTIVATOR-RELATED"/>
    <property type="match status" value="1"/>
</dbReference>
<feature type="region of interest" description="Disordered" evidence="2">
    <location>
        <begin position="413"/>
        <end position="460"/>
    </location>
</feature>
<dbReference type="SUPFAM" id="SSF54106">
    <property type="entry name" value="LysM domain"/>
    <property type="match status" value="1"/>
</dbReference>
<feature type="compositionally biased region" description="Basic and acidic residues" evidence="2">
    <location>
        <begin position="448"/>
        <end position="460"/>
    </location>
</feature>
<name>A0AAR2KWQ0_PYGNA</name>
<feature type="compositionally biased region" description="Polar residues" evidence="2">
    <location>
        <begin position="373"/>
        <end position="382"/>
    </location>
</feature>
<reference evidence="4" key="3">
    <citation type="submission" date="2025-09" db="UniProtKB">
        <authorList>
            <consortium name="Ensembl"/>
        </authorList>
    </citation>
    <scope>IDENTIFICATION</scope>
</reference>
<dbReference type="Pfam" id="PF07534">
    <property type="entry name" value="TLD"/>
    <property type="match status" value="1"/>
</dbReference>